<evidence type="ECO:0000256" key="2">
    <source>
        <dbReference type="ARBA" id="ARBA00022723"/>
    </source>
</evidence>
<dbReference type="GO" id="GO:0016787">
    <property type="term" value="F:hydrolase activity"/>
    <property type="evidence" value="ECO:0007669"/>
    <property type="project" value="UniProtKB-KW"/>
</dbReference>
<dbReference type="CDD" id="cd07720">
    <property type="entry name" value="OPHC2-like_MBL-fold"/>
    <property type="match status" value="1"/>
</dbReference>
<keyword evidence="7" id="KW-1185">Reference proteome</keyword>
<dbReference type="GO" id="GO:0046872">
    <property type="term" value="F:metal ion binding"/>
    <property type="evidence" value="ECO:0007669"/>
    <property type="project" value="UniProtKB-KW"/>
</dbReference>
<gene>
    <name evidence="6" type="ORF">NUH88_16070</name>
</gene>
<evidence type="ECO:0000256" key="3">
    <source>
        <dbReference type="ARBA" id="ARBA00022801"/>
    </source>
</evidence>
<reference evidence="6" key="1">
    <citation type="submission" date="2022-08" db="EMBL/GenBank/DDBJ databases">
        <title>Nisaea acidiphila sp. nov., isolated from a marine algal debris and emended description of the genus Nisaea Urios et al. 2008.</title>
        <authorList>
            <person name="Kwon K."/>
        </authorList>
    </citation>
    <scope>NUCLEOTIDE SEQUENCE</scope>
    <source>
        <strain evidence="6">MEBiC11861</strain>
    </source>
</reference>
<proteinExistence type="inferred from homology"/>
<feature type="domain" description="Metallo-beta-lactamase" evidence="5">
    <location>
        <begin position="61"/>
        <end position="268"/>
    </location>
</feature>
<dbReference type="InterPro" id="IPR001279">
    <property type="entry name" value="Metallo-B-lactamas"/>
</dbReference>
<dbReference type="Pfam" id="PF00753">
    <property type="entry name" value="Lactamase_B"/>
    <property type="match status" value="1"/>
</dbReference>
<evidence type="ECO:0000313" key="6">
    <source>
        <dbReference type="EMBL" id="UUX48908.1"/>
    </source>
</evidence>
<keyword evidence="3" id="KW-0378">Hydrolase</keyword>
<evidence type="ECO:0000259" key="5">
    <source>
        <dbReference type="SMART" id="SM00849"/>
    </source>
</evidence>
<organism evidence="6 7">
    <name type="scientific">Nisaea acidiphila</name>
    <dbReference type="NCBI Taxonomy" id="1862145"/>
    <lineage>
        <taxon>Bacteria</taxon>
        <taxon>Pseudomonadati</taxon>
        <taxon>Pseudomonadota</taxon>
        <taxon>Alphaproteobacteria</taxon>
        <taxon>Rhodospirillales</taxon>
        <taxon>Thalassobaculaceae</taxon>
        <taxon>Nisaea</taxon>
    </lineage>
</organism>
<protein>
    <submittedName>
        <fullName evidence="6">MBL fold metallo-hydrolase</fullName>
    </submittedName>
</protein>
<dbReference type="PANTHER" id="PTHR42978">
    <property type="entry name" value="QUORUM-QUENCHING LACTONASE YTNP-RELATED-RELATED"/>
    <property type="match status" value="1"/>
</dbReference>
<sequence length="298" mass="32984">MATGQAPYFYRFKHGTMQGTVISDGILPLGEPSASFLGTSKEEVGQMLTSNFLDPSNVVLEQNILVVNTGSHLVLFDTGMGQSKIFGPTTGQMMHNLEVAGIDPASIDAILCTHAHCDHVWGIMADDGQRNFPNAQIYISQADFEFWTDEAKLTMTEPGYMKPFVEGARKNLLPNRDRIVFFKDGEEFLPGIQAMSAPGHTVGHTMFLLTSDGQTMAAIGDTTHHHVLLLEKPLMEFAYDTDPQQSAQTRYRVLDMLAAERMPMIAYHFPWPGIGHIAKQGEGFRYFPAPMVMQELPG</sequence>
<dbReference type="EMBL" id="CP102480">
    <property type="protein sequence ID" value="UUX48908.1"/>
    <property type="molecule type" value="Genomic_DNA"/>
</dbReference>
<dbReference type="InterPro" id="IPR036866">
    <property type="entry name" value="RibonucZ/Hydroxyglut_hydro"/>
</dbReference>
<dbReference type="Gene3D" id="3.60.15.10">
    <property type="entry name" value="Ribonuclease Z/Hydroxyacylglutathione hydrolase-like"/>
    <property type="match status" value="1"/>
</dbReference>
<comment type="similarity">
    <text evidence="1">Belongs to the metallo-beta-lactamase superfamily.</text>
</comment>
<accession>A0A9J7ARD7</accession>
<dbReference type="KEGG" id="naci:NUH88_16070"/>
<evidence type="ECO:0000256" key="4">
    <source>
        <dbReference type="ARBA" id="ARBA00022833"/>
    </source>
</evidence>
<dbReference type="SUPFAM" id="SSF56281">
    <property type="entry name" value="Metallo-hydrolase/oxidoreductase"/>
    <property type="match status" value="1"/>
</dbReference>
<evidence type="ECO:0000313" key="7">
    <source>
        <dbReference type="Proteomes" id="UP001060336"/>
    </source>
</evidence>
<name>A0A9J7ARD7_9PROT</name>
<dbReference type="SMART" id="SM00849">
    <property type="entry name" value="Lactamase_B"/>
    <property type="match status" value="1"/>
</dbReference>
<dbReference type="RefSeq" id="WP_257767409.1">
    <property type="nucleotide sequence ID" value="NZ_CP102480.1"/>
</dbReference>
<keyword evidence="2" id="KW-0479">Metal-binding</keyword>
<dbReference type="Proteomes" id="UP001060336">
    <property type="component" value="Chromosome"/>
</dbReference>
<keyword evidence="4" id="KW-0862">Zinc</keyword>
<dbReference type="AlphaFoldDB" id="A0A9J7ARD7"/>
<dbReference type="InterPro" id="IPR051013">
    <property type="entry name" value="MBL_superfamily_lactonases"/>
</dbReference>
<evidence type="ECO:0000256" key="1">
    <source>
        <dbReference type="ARBA" id="ARBA00007749"/>
    </source>
</evidence>
<dbReference type="PANTHER" id="PTHR42978:SF6">
    <property type="entry name" value="QUORUM-QUENCHING LACTONASE YTNP-RELATED"/>
    <property type="match status" value="1"/>
</dbReference>